<dbReference type="HOGENOM" id="CLU_2313873_0_0_2"/>
<dbReference type="Pfam" id="PF01904">
    <property type="entry name" value="DUF72"/>
    <property type="match status" value="1"/>
</dbReference>
<dbReference type="Gene3D" id="3.20.20.410">
    <property type="entry name" value="Protein of unknown function UPF0759"/>
    <property type="match status" value="1"/>
</dbReference>
<proteinExistence type="predicted"/>
<reference evidence="1 2" key="1">
    <citation type="journal article" date="2012" name="Environ. Microbiol.">
        <title>The genome of the ammonia-oxidizing Candidatus Nitrososphaera gargensis: insights into metabolic versatility and environmental adaptations.</title>
        <authorList>
            <person name="Spang A."/>
            <person name="Poehlein A."/>
            <person name="Offre P."/>
            <person name="Zumbragel S."/>
            <person name="Haider S."/>
            <person name="Rychlik N."/>
            <person name="Nowka B."/>
            <person name="Schmeisser C."/>
            <person name="Lebedeva E.V."/>
            <person name="Rattei T."/>
            <person name="Bohm C."/>
            <person name="Schmid M."/>
            <person name="Galushko A."/>
            <person name="Hatzenpichler R."/>
            <person name="Weinmaier T."/>
            <person name="Daniel R."/>
            <person name="Schleper C."/>
            <person name="Spieck E."/>
            <person name="Streit W."/>
            <person name="Wagner M."/>
        </authorList>
    </citation>
    <scope>NUCLEOTIDE SEQUENCE [LARGE SCALE GENOMIC DNA]</scope>
    <source>
        <strain evidence="2">Ga9.2</strain>
    </source>
</reference>
<dbReference type="EMBL" id="CP002408">
    <property type="protein sequence ID" value="AFU57734.1"/>
    <property type="molecule type" value="Genomic_DNA"/>
</dbReference>
<dbReference type="Proteomes" id="UP000008037">
    <property type="component" value="Chromosome"/>
</dbReference>
<keyword evidence="2" id="KW-1185">Reference proteome</keyword>
<sequence>MTKGTFYGMVKATPDSFEFSIKVPETVTYMKRLDARKHATVSFNEFLDKISPLKDANKLGAILIQLPPSFSVDEFWQVEGFLERLPIGYEYALEFRYPS</sequence>
<dbReference type="PANTHER" id="PTHR30348:SF4">
    <property type="entry name" value="DUF72 DOMAIN-CONTAINING PROTEIN"/>
    <property type="match status" value="1"/>
</dbReference>
<dbReference type="InParanoid" id="K0IMB6"/>
<evidence type="ECO:0000313" key="2">
    <source>
        <dbReference type="Proteomes" id="UP000008037"/>
    </source>
</evidence>
<protein>
    <submittedName>
        <fullName evidence="1">Putative DUF72 protein</fullName>
    </submittedName>
</protein>
<dbReference type="BioCyc" id="CNIT1237085:G1324-790-MONOMER"/>
<dbReference type="InterPro" id="IPR036520">
    <property type="entry name" value="UPF0759_sf"/>
</dbReference>
<name>K0IMB6_NITGG</name>
<dbReference type="PANTHER" id="PTHR30348">
    <property type="entry name" value="UNCHARACTERIZED PROTEIN YECE"/>
    <property type="match status" value="1"/>
</dbReference>
<accession>K0IMB6</accession>
<organism evidence="1 2">
    <name type="scientific">Nitrososphaera gargensis (strain Ga9.2)</name>
    <dbReference type="NCBI Taxonomy" id="1237085"/>
    <lineage>
        <taxon>Archaea</taxon>
        <taxon>Nitrososphaerota</taxon>
        <taxon>Nitrososphaeria</taxon>
        <taxon>Nitrososphaerales</taxon>
        <taxon>Nitrososphaeraceae</taxon>
        <taxon>Nitrososphaera</taxon>
    </lineage>
</organism>
<dbReference type="SUPFAM" id="SSF117396">
    <property type="entry name" value="TM1631-like"/>
    <property type="match status" value="1"/>
</dbReference>
<dbReference type="AlphaFoldDB" id="K0IMB6"/>
<dbReference type="InterPro" id="IPR002763">
    <property type="entry name" value="DUF72"/>
</dbReference>
<gene>
    <name evidence="1" type="ordered locus">Ngar_c07920</name>
</gene>
<dbReference type="STRING" id="1237085.Ngar_c07920"/>
<evidence type="ECO:0000313" key="1">
    <source>
        <dbReference type="EMBL" id="AFU57734.1"/>
    </source>
</evidence>
<dbReference type="KEGG" id="nga:Ngar_c07920"/>